<evidence type="ECO:0000313" key="1">
    <source>
        <dbReference type="EMBL" id="MBM6877455.1"/>
    </source>
</evidence>
<protein>
    <submittedName>
        <fullName evidence="1">Uncharacterized protein</fullName>
    </submittedName>
</protein>
<sequence>MKHIADRIKKDSKVFFLAVFSKFLCHLSKGHFSVPKKRAFFPPKNPRFFVLKPQLVSIFASQKRLRRRISFRYISVFLLRKNGFAAGFLSGTHCGFTLILRFFTTTCHQYHQFHM</sequence>
<name>A0ABS2G8U3_9FIRM</name>
<dbReference type="Proteomes" id="UP000729290">
    <property type="component" value="Unassembled WGS sequence"/>
</dbReference>
<evidence type="ECO:0000313" key="2">
    <source>
        <dbReference type="Proteomes" id="UP000729290"/>
    </source>
</evidence>
<reference evidence="1 2" key="1">
    <citation type="journal article" date="2021" name="Sci. Rep.">
        <title>The distribution of antibiotic resistance genes in chicken gut microbiota commensals.</title>
        <authorList>
            <person name="Juricova H."/>
            <person name="Matiasovicova J."/>
            <person name="Kubasova T."/>
            <person name="Cejkova D."/>
            <person name="Rychlik I."/>
        </authorList>
    </citation>
    <scope>NUCLEOTIDE SEQUENCE [LARGE SCALE GENOMIC DNA]</scope>
    <source>
        <strain evidence="1 2">An431b</strain>
    </source>
</reference>
<dbReference type="EMBL" id="JACSNV010000005">
    <property type="protein sequence ID" value="MBM6877455.1"/>
    <property type="molecule type" value="Genomic_DNA"/>
</dbReference>
<organism evidence="1 2">
    <name type="scientific">Anaerotignum lactatifermentans</name>
    <dbReference type="NCBI Taxonomy" id="160404"/>
    <lineage>
        <taxon>Bacteria</taxon>
        <taxon>Bacillati</taxon>
        <taxon>Bacillota</taxon>
        <taxon>Clostridia</taxon>
        <taxon>Lachnospirales</taxon>
        <taxon>Anaerotignaceae</taxon>
        <taxon>Anaerotignum</taxon>
    </lineage>
</organism>
<comment type="caution">
    <text evidence="1">The sequence shown here is derived from an EMBL/GenBank/DDBJ whole genome shotgun (WGS) entry which is preliminary data.</text>
</comment>
<gene>
    <name evidence="1" type="ORF">H9X83_04715</name>
</gene>
<accession>A0ABS2G8U3</accession>
<proteinExistence type="predicted"/>
<keyword evidence="2" id="KW-1185">Reference proteome</keyword>